<feature type="transmembrane region" description="Helical" evidence="1">
    <location>
        <begin position="255"/>
        <end position="274"/>
    </location>
</feature>
<feature type="transmembrane region" description="Helical" evidence="1">
    <location>
        <begin position="113"/>
        <end position="132"/>
    </location>
</feature>
<feature type="transmembrane region" description="Helical" evidence="1">
    <location>
        <begin position="144"/>
        <end position="162"/>
    </location>
</feature>
<dbReference type="HOGENOM" id="CLU_578397_0_0_6"/>
<evidence type="ECO:0000313" key="3">
    <source>
        <dbReference type="Proteomes" id="UP000022611"/>
    </source>
</evidence>
<accession>A0A010SU77</accession>
<reference evidence="2 3" key="1">
    <citation type="journal article" date="2011" name="J. Bacteriol.">
        <title>Draft genome sequence of the polycyclic aromatic hydrocarbon-degrading, genetically engineered bioluminescent bioreporter Pseudomonas fluorescens HK44.</title>
        <authorList>
            <person name="Chauhan A."/>
            <person name="Layton A.C."/>
            <person name="Williams D.E."/>
            <person name="Smartt A.E."/>
            <person name="Ripp S."/>
            <person name="Karpinets T.V."/>
            <person name="Brown S.D."/>
            <person name="Sayler G.S."/>
        </authorList>
    </citation>
    <scope>NUCLEOTIDE SEQUENCE [LARGE SCALE GENOMIC DNA]</scope>
    <source>
        <strain evidence="2 3">HK44</strain>
    </source>
</reference>
<feature type="transmembrane region" description="Helical" evidence="1">
    <location>
        <begin position="12"/>
        <end position="35"/>
    </location>
</feature>
<dbReference type="OrthoDB" id="5754123at2"/>
<feature type="transmembrane region" description="Helical" evidence="1">
    <location>
        <begin position="379"/>
        <end position="401"/>
    </location>
</feature>
<keyword evidence="1" id="KW-1133">Transmembrane helix</keyword>
<proteinExistence type="predicted"/>
<evidence type="ECO:0000313" key="2">
    <source>
        <dbReference type="EMBL" id="EXF96295.1"/>
    </source>
</evidence>
<organism evidence="2 3">
    <name type="scientific">Pseudomonas fluorescens HK44</name>
    <dbReference type="NCBI Taxonomy" id="1042209"/>
    <lineage>
        <taxon>Bacteria</taxon>
        <taxon>Pseudomonadati</taxon>
        <taxon>Pseudomonadota</taxon>
        <taxon>Gammaproteobacteria</taxon>
        <taxon>Pseudomonadales</taxon>
        <taxon>Pseudomonadaceae</taxon>
        <taxon>Pseudomonas</taxon>
    </lineage>
</organism>
<dbReference type="Proteomes" id="UP000022611">
    <property type="component" value="Unassembled WGS sequence"/>
</dbReference>
<feature type="transmembrane region" description="Helical" evidence="1">
    <location>
        <begin position="279"/>
        <end position="295"/>
    </location>
</feature>
<dbReference type="EMBL" id="AFOY02000004">
    <property type="protein sequence ID" value="EXF96295.1"/>
    <property type="molecule type" value="Genomic_DNA"/>
</dbReference>
<dbReference type="Pfam" id="PF19528">
    <property type="entry name" value="DUF6056"/>
    <property type="match status" value="1"/>
</dbReference>
<gene>
    <name evidence="2" type="ORF">HK44_020775</name>
</gene>
<dbReference type="RefSeq" id="WP_019689969.1">
    <property type="nucleotide sequence ID" value="NZ_AFOY02000004.1"/>
</dbReference>
<feature type="transmembrane region" description="Helical" evidence="1">
    <location>
        <begin position="223"/>
        <end position="243"/>
    </location>
</feature>
<keyword evidence="1" id="KW-0812">Transmembrane</keyword>
<feature type="transmembrane region" description="Helical" evidence="1">
    <location>
        <begin position="315"/>
        <end position="335"/>
    </location>
</feature>
<keyword evidence="1" id="KW-0472">Membrane</keyword>
<name>A0A010SU77_PSEFL</name>
<feature type="transmembrane region" description="Helical" evidence="1">
    <location>
        <begin position="347"/>
        <end position="367"/>
    </location>
</feature>
<evidence type="ECO:0000256" key="1">
    <source>
        <dbReference type="SAM" id="Phobius"/>
    </source>
</evidence>
<protein>
    <submittedName>
        <fullName evidence="2">Uncharacterized protein</fullName>
    </submittedName>
</protein>
<comment type="caution">
    <text evidence="2">The sequence shown here is derived from an EMBL/GenBank/DDBJ whole genome shotgun (WGS) entry which is preliminary data.</text>
</comment>
<feature type="transmembrane region" description="Helical" evidence="1">
    <location>
        <begin position="174"/>
        <end position="192"/>
    </location>
</feature>
<feature type="transmembrane region" description="Helical" evidence="1">
    <location>
        <begin position="198"/>
        <end position="216"/>
    </location>
</feature>
<feature type="transmembrane region" description="Helical" evidence="1">
    <location>
        <begin position="85"/>
        <end position="106"/>
    </location>
</feature>
<dbReference type="InterPro" id="IPR045691">
    <property type="entry name" value="DUF6056"/>
</dbReference>
<dbReference type="PATRIC" id="fig|1042209.11.peg.681"/>
<dbReference type="eggNOG" id="ENOG502ZANA">
    <property type="taxonomic scope" value="Bacteria"/>
</dbReference>
<sequence length="500" mass="55885">MKRPIFARYETAPALIGAVALSIVFLFSVLSLFSFPAVDDFAYFDQVNQFGFWGAQREWYMHWSGRYTATAVMSIFAELPGGERYYFLGPLSAIALSLMTTFTFFQSVVGRKLPLLTTCVCSLAFWVIYISGLPNIAQSVYWDMGIADYQLANVALLFVLAVAARREFYPSNNYLIIALRFLTAAVITAIAVGSNELTMISVLTILSALLFLAVRLRRDSARFWLAILVIGVVCSFISVLAPGNAVRAASLTSNGLIRPPTWLATIMFVPWVILRATNWLANPALWASAVLLHFATRDQFHQLFFRDGQFQYKWLYFPLAWVVLLFALNGVGFLINHYPLPDRAECVVYFVFLLGCYPTLIILFHWAFKGAPLRASASFVHVVQILLVISLLGSASVYEAVKDLYRGHRYWVEMRGRFEIIKGAVGEGQLNPLVPSVTRLPRTISVAELSTDAGELSNTLMAKYYALKTIRLGPPNNVIGEQHNVMSQPPDVRAVSSDMD</sequence>
<dbReference type="AlphaFoldDB" id="A0A010SU77"/>